<keyword evidence="4" id="KW-1185">Reference proteome</keyword>
<keyword evidence="2" id="KW-0812">Transmembrane</keyword>
<feature type="region of interest" description="Disordered" evidence="1">
    <location>
        <begin position="42"/>
        <end position="66"/>
    </location>
</feature>
<feature type="compositionally biased region" description="Polar residues" evidence="1">
    <location>
        <begin position="52"/>
        <end position="66"/>
    </location>
</feature>
<reference evidence="3" key="1">
    <citation type="journal article" date="2020" name="Stud. Mycol.">
        <title>101 Dothideomycetes genomes: a test case for predicting lifestyles and emergence of pathogens.</title>
        <authorList>
            <person name="Haridas S."/>
            <person name="Albert R."/>
            <person name="Binder M."/>
            <person name="Bloem J."/>
            <person name="Labutti K."/>
            <person name="Salamov A."/>
            <person name="Andreopoulos B."/>
            <person name="Baker S."/>
            <person name="Barry K."/>
            <person name="Bills G."/>
            <person name="Bluhm B."/>
            <person name="Cannon C."/>
            <person name="Castanera R."/>
            <person name="Culley D."/>
            <person name="Daum C."/>
            <person name="Ezra D."/>
            <person name="Gonzalez J."/>
            <person name="Henrissat B."/>
            <person name="Kuo A."/>
            <person name="Liang C."/>
            <person name="Lipzen A."/>
            <person name="Lutzoni F."/>
            <person name="Magnuson J."/>
            <person name="Mondo S."/>
            <person name="Nolan M."/>
            <person name="Ohm R."/>
            <person name="Pangilinan J."/>
            <person name="Park H.-J."/>
            <person name="Ramirez L."/>
            <person name="Alfaro M."/>
            <person name="Sun H."/>
            <person name="Tritt A."/>
            <person name="Yoshinaga Y."/>
            <person name="Zwiers L.-H."/>
            <person name="Turgeon B."/>
            <person name="Goodwin S."/>
            <person name="Spatafora J."/>
            <person name="Crous P."/>
            <person name="Grigoriev I."/>
        </authorList>
    </citation>
    <scope>NUCLEOTIDE SEQUENCE</scope>
    <source>
        <strain evidence="3">CBS 262.69</strain>
    </source>
</reference>
<feature type="region of interest" description="Disordered" evidence="1">
    <location>
        <begin position="412"/>
        <end position="450"/>
    </location>
</feature>
<feature type="compositionally biased region" description="Low complexity" evidence="1">
    <location>
        <begin position="42"/>
        <end position="51"/>
    </location>
</feature>
<organism evidence="3 4">
    <name type="scientific">Trichodelitschia bisporula</name>
    <dbReference type="NCBI Taxonomy" id="703511"/>
    <lineage>
        <taxon>Eukaryota</taxon>
        <taxon>Fungi</taxon>
        <taxon>Dikarya</taxon>
        <taxon>Ascomycota</taxon>
        <taxon>Pezizomycotina</taxon>
        <taxon>Dothideomycetes</taxon>
        <taxon>Dothideomycetes incertae sedis</taxon>
        <taxon>Phaeotrichales</taxon>
        <taxon>Phaeotrichaceae</taxon>
        <taxon>Trichodelitschia</taxon>
    </lineage>
</organism>
<sequence length="768" mass="82727">MDRGTLPIPRIRGLRSISSAAQLGNGGLSGLASSASFFQKRSPSSSSASASPTCTHTDDSNTCQKPTDTTGVLPIVLAVVLPVTAAVIVIIFLHRKYKKRLRKEDIADEEKYRSMDFGMDLSFGRQGKKGGTEMKETGPTRKHMRGLSIENNSPYLFPGVNDSRESFNSLARSALDADHRYRPTGFTKGDDMSIHGSIRSPSPATGRPRRDTESTAAGSTFDTTPNANLLHNAQANPKSLPPRGASLDSPPVKEPMRKPAPANTTSSSLAPAPTEVGRESFIDNAAFRKSNAYLAKFIHSRDTSVDDKGTPKPEPQHSEGLGLDASQFSFETTNSAPPIQSTALDIGIATTTPAAEPASDTRTAKFQSMQASIHGANTNSFVSTSSYGEAFKITPPSPTRDSTSTYATIPNRGQSLAMPGGMPGIREHPAGDDERNTGDRASRLGNNMDSSQQRLSIVVRPLPPDDPTENPEERANRIRSFYKEYFDDSGKHTSMAPAGMAQGPPQNFNAGDYYEDYGQEYMNSNATVYDHEARGFVVAARPFAQPITRRAMTPPPRAPPRFRGGSTASAGPRFHGQMTPRGQSVMSFRGPGSPAPSSGSGYERGRQPKKNLPPPAPLISLKSPHLMKDDSALFAAFDLAPPATYRDRQNGRRPDSPLGVERPYSPVVKAHVPLAGSFDDLAMIPSPHSLRRSGTFTALDFAPQHRFRNADPGSDAASIRSGHSGMSNQQVYALRAGAYRVSRVPKELAGTKDDIVAELTKPSWKLGY</sequence>
<name>A0A6G1HTF2_9PEZI</name>
<proteinExistence type="predicted"/>
<evidence type="ECO:0000256" key="2">
    <source>
        <dbReference type="SAM" id="Phobius"/>
    </source>
</evidence>
<feature type="compositionally biased region" description="Polar residues" evidence="1">
    <location>
        <begin position="214"/>
        <end position="237"/>
    </location>
</feature>
<feature type="region of interest" description="Disordered" evidence="1">
    <location>
        <begin position="180"/>
        <end position="274"/>
    </location>
</feature>
<gene>
    <name evidence="3" type="ORF">EJ06DRAFT_73153</name>
</gene>
<feature type="compositionally biased region" description="Basic and acidic residues" evidence="1">
    <location>
        <begin position="425"/>
        <end position="442"/>
    </location>
</feature>
<feature type="compositionally biased region" description="Basic and acidic residues" evidence="1">
    <location>
        <begin position="130"/>
        <end position="139"/>
    </location>
</feature>
<feature type="compositionally biased region" description="Low complexity" evidence="1">
    <location>
        <begin position="590"/>
        <end position="601"/>
    </location>
</feature>
<evidence type="ECO:0000313" key="4">
    <source>
        <dbReference type="Proteomes" id="UP000799640"/>
    </source>
</evidence>
<evidence type="ECO:0000256" key="1">
    <source>
        <dbReference type="SAM" id="MobiDB-lite"/>
    </source>
</evidence>
<dbReference type="PANTHER" id="PTHR42088">
    <property type="entry name" value="YALI0F10131P"/>
    <property type="match status" value="1"/>
</dbReference>
<feature type="transmembrane region" description="Helical" evidence="2">
    <location>
        <begin position="72"/>
        <end position="93"/>
    </location>
</feature>
<dbReference type="EMBL" id="ML996698">
    <property type="protein sequence ID" value="KAF2399146.1"/>
    <property type="molecule type" value="Genomic_DNA"/>
</dbReference>
<feature type="region of interest" description="Disordered" evidence="1">
    <location>
        <begin position="549"/>
        <end position="622"/>
    </location>
</feature>
<evidence type="ECO:0000313" key="3">
    <source>
        <dbReference type="EMBL" id="KAF2399146.1"/>
    </source>
</evidence>
<dbReference type="OrthoDB" id="5417135at2759"/>
<dbReference type="Proteomes" id="UP000799640">
    <property type="component" value="Unassembled WGS sequence"/>
</dbReference>
<dbReference type="AlphaFoldDB" id="A0A6G1HTF2"/>
<keyword evidence="2" id="KW-0472">Membrane</keyword>
<feature type="region of interest" description="Disordered" evidence="1">
    <location>
        <begin position="123"/>
        <end position="146"/>
    </location>
</feature>
<protein>
    <submittedName>
        <fullName evidence="3">Uncharacterized protein</fullName>
    </submittedName>
</protein>
<accession>A0A6G1HTF2</accession>
<keyword evidence="2" id="KW-1133">Transmembrane helix</keyword>
<dbReference type="PANTHER" id="PTHR42088:SF1">
    <property type="entry name" value="YALI0F10131P"/>
    <property type="match status" value="1"/>
</dbReference>